<accession>A0A3S5A1H6</accession>
<reference evidence="2" key="1">
    <citation type="submission" date="2018-11" db="EMBL/GenBank/DDBJ databases">
        <authorList>
            <consortium name="Pathogen Informatics"/>
        </authorList>
    </citation>
    <scope>NUCLEOTIDE SEQUENCE</scope>
</reference>
<evidence type="ECO:0000256" key="1">
    <source>
        <dbReference type="SAM" id="MobiDB-lite"/>
    </source>
</evidence>
<dbReference type="EMBL" id="CAAALY010072179">
    <property type="protein sequence ID" value="VEL25185.1"/>
    <property type="molecule type" value="Genomic_DNA"/>
</dbReference>
<feature type="region of interest" description="Disordered" evidence="1">
    <location>
        <begin position="71"/>
        <end position="91"/>
    </location>
</feature>
<dbReference type="Proteomes" id="UP000784294">
    <property type="component" value="Unassembled WGS sequence"/>
</dbReference>
<gene>
    <name evidence="2" type="ORF">PXEA_LOCUS18625</name>
</gene>
<dbReference type="AlphaFoldDB" id="A0A3S5A1H6"/>
<proteinExistence type="predicted"/>
<comment type="caution">
    <text evidence="2">The sequence shown here is derived from an EMBL/GenBank/DDBJ whole genome shotgun (WGS) entry which is preliminary data.</text>
</comment>
<sequence length="91" mass="9660">MALAMTSAGAIKPPCAHSDRPLGQSNLGTFIYASVIVSKTAVSVKISLQSGRPFSLSFLFVIGSPTHRVPPHSRVRQDCPVSKMPATSTHK</sequence>
<keyword evidence="3" id="KW-1185">Reference proteome</keyword>
<organism evidence="2 3">
    <name type="scientific">Protopolystoma xenopodis</name>
    <dbReference type="NCBI Taxonomy" id="117903"/>
    <lineage>
        <taxon>Eukaryota</taxon>
        <taxon>Metazoa</taxon>
        <taxon>Spiralia</taxon>
        <taxon>Lophotrochozoa</taxon>
        <taxon>Platyhelminthes</taxon>
        <taxon>Monogenea</taxon>
        <taxon>Polyopisthocotylea</taxon>
        <taxon>Polystomatidea</taxon>
        <taxon>Polystomatidae</taxon>
        <taxon>Protopolystoma</taxon>
    </lineage>
</organism>
<evidence type="ECO:0000313" key="2">
    <source>
        <dbReference type="EMBL" id="VEL25185.1"/>
    </source>
</evidence>
<name>A0A3S5A1H6_9PLAT</name>
<protein>
    <submittedName>
        <fullName evidence="2">Uncharacterized protein</fullName>
    </submittedName>
</protein>
<evidence type="ECO:0000313" key="3">
    <source>
        <dbReference type="Proteomes" id="UP000784294"/>
    </source>
</evidence>